<dbReference type="PANTHER" id="PTHR11735:SF11">
    <property type="entry name" value="TRNA THREONYLCARBAMOYLADENOSINE BIOSYNTHESIS PROTEIN TSAB"/>
    <property type="match status" value="1"/>
</dbReference>
<dbReference type="GO" id="GO:0016740">
    <property type="term" value="F:transferase activity"/>
    <property type="evidence" value="ECO:0007669"/>
    <property type="project" value="UniProtKB-KW"/>
</dbReference>
<dbReference type="Gene3D" id="3.30.420.40">
    <property type="match status" value="2"/>
</dbReference>
<dbReference type="EMBL" id="MPDK01000031">
    <property type="protein sequence ID" value="PWI56655.1"/>
    <property type="molecule type" value="Genomic_DNA"/>
</dbReference>
<dbReference type="GO" id="GO:0002949">
    <property type="term" value="P:tRNA threonylcarbamoyladenosine modification"/>
    <property type="evidence" value="ECO:0007669"/>
    <property type="project" value="InterPro"/>
</dbReference>
<protein>
    <submittedName>
        <fullName evidence="2">tRNA (Adenosine(37)-N6)-threonylcarbamoyltransferase complex dimerization subunit type 1 TsaB</fullName>
    </submittedName>
</protein>
<dbReference type="GO" id="GO:0005829">
    <property type="term" value="C:cytosol"/>
    <property type="evidence" value="ECO:0007669"/>
    <property type="project" value="TreeGrafter"/>
</dbReference>
<feature type="domain" description="Gcp-like" evidence="1">
    <location>
        <begin position="34"/>
        <end position="240"/>
    </location>
</feature>
<dbReference type="Proteomes" id="UP000245380">
    <property type="component" value="Unassembled WGS sequence"/>
</dbReference>
<dbReference type="InterPro" id="IPR043129">
    <property type="entry name" value="ATPase_NBD"/>
</dbReference>
<proteinExistence type="predicted"/>
<dbReference type="AlphaFoldDB" id="A0A2U3D5V1"/>
<dbReference type="PANTHER" id="PTHR11735">
    <property type="entry name" value="TRNA N6-ADENOSINE THREONYLCARBAMOYLTRANSFERASE"/>
    <property type="match status" value="1"/>
</dbReference>
<dbReference type="InterPro" id="IPR022496">
    <property type="entry name" value="T6A_TsaB"/>
</dbReference>
<dbReference type="Pfam" id="PF00814">
    <property type="entry name" value="TsaD"/>
    <property type="match status" value="1"/>
</dbReference>
<dbReference type="InterPro" id="IPR000905">
    <property type="entry name" value="Gcp-like_dom"/>
</dbReference>
<reference evidence="2 3" key="1">
    <citation type="submission" date="2016-11" db="EMBL/GenBank/DDBJ databases">
        <title>Comparative genomics of Acidibacillus ferroxidans species.</title>
        <authorList>
            <person name="Oliveira G."/>
            <person name="Nunes G."/>
            <person name="Oliveira R."/>
            <person name="Araujo F."/>
            <person name="Salim A."/>
            <person name="Scholte L."/>
            <person name="Morais D."/>
            <person name="Nancucheo I."/>
            <person name="Johnson D.B."/>
            <person name="Grail B."/>
            <person name="Bittencourt J."/>
            <person name="Valadares R."/>
        </authorList>
    </citation>
    <scope>NUCLEOTIDE SEQUENCE [LARGE SCALE GENOMIC DNA]</scope>
    <source>
        <strain evidence="2 3">Y002</strain>
    </source>
</reference>
<name>A0A2U3D5V1_SULT2</name>
<gene>
    <name evidence="2" type="ORF">BM613_12555</name>
</gene>
<keyword evidence="2" id="KW-0808">Transferase</keyword>
<organism evidence="2 3">
    <name type="scientific">Sulfoacidibacillus thermotolerans</name>
    <name type="common">Acidibacillus sulfuroxidans</name>
    <dbReference type="NCBI Taxonomy" id="1765684"/>
    <lineage>
        <taxon>Bacteria</taxon>
        <taxon>Bacillati</taxon>
        <taxon>Bacillota</taxon>
        <taxon>Bacilli</taxon>
        <taxon>Bacillales</taxon>
        <taxon>Alicyclobacillaceae</taxon>
        <taxon>Sulfoacidibacillus</taxon>
    </lineage>
</organism>
<dbReference type="OrthoDB" id="9784166at2"/>
<accession>A0A2U3D5V1</accession>
<evidence type="ECO:0000313" key="2">
    <source>
        <dbReference type="EMBL" id="PWI56655.1"/>
    </source>
</evidence>
<sequence length="253" mass="27472">MALLAIDTATPTLALAVSDDDGHVLAAFASRIPKMHATYAHPLMDEMLAVLSLEPQDIRGVIVGVGPGSYTGVRIGVTFAKVFAYALDIPIIGESSLAAAAFALRTHCGVVAVMWDARRKSVYSAVYRVQYGTFQEVLAEGKREIAAFMTSLAQVVQKDEAIYLVGDVAKAIYEQYASTFLLHPLIVADETASVYAEHLLALGYPELCTKMQSREVGDHGKDAHVLVPRYLQLAEAEARWLEKRRGSTGNESE</sequence>
<evidence type="ECO:0000259" key="1">
    <source>
        <dbReference type="Pfam" id="PF00814"/>
    </source>
</evidence>
<comment type="caution">
    <text evidence="2">The sequence shown here is derived from an EMBL/GenBank/DDBJ whole genome shotgun (WGS) entry which is preliminary data.</text>
</comment>
<dbReference type="SUPFAM" id="SSF53067">
    <property type="entry name" value="Actin-like ATPase domain"/>
    <property type="match status" value="2"/>
</dbReference>
<dbReference type="NCBIfam" id="TIGR03725">
    <property type="entry name" value="T6A_YeaZ"/>
    <property type="match status" value="1"/>
</dbReference>
<evidence type="ECO:0000313" key="3">
    <source>
        <dbReference type="Proteomes" id="UP000245380"/>
    </source>
</evidence>
<keyword evidence="3" id="KW-1185">Reference proteome</keyword>